<proteinExistence type="predicted"/>
<organism evidence="1">
    <name type="scientific">Dulem virus 40</name>
    <dbReference type="NCBI Taxonomy" id="3145758"/>
    <lineage>
        <taxon>Viruses</taxon>
        <taxon>Duplodnaviria</taxon>
        <taxon>Heunggongvirae</taxon>
        <taxon>Uroviricota</taxon>
        <taxon>Caudoviricetes</taxon>
    </lineage>
</organism>
<reference evidence="1" key="1">
    <citation type="submission" date="2024-03" db="EMBL/GenBank/DDBJ databases">
        <title>Diverse circular DNA viruses in blood, oral, and fecal samples of captive lemurs.</title>
        <authorList>
            <person name="Paietta E.N."/>
            <person name="Kraberger S."/>
            <person name="Lund M.C."/>
            <person name="Custer J.M."/>
            <person name="Vargas K.M."/>
            <person name="Ehmke E.E."/>
            <person name="Yoder A.D."/>
            <person name="Varsani A."/>
        </authorList>
    </citation>
    <scope>NUCLEOTIDE SEQUENCE</scope>
    <source>
        <strain evidence="1">Duke_21_1</strain>
    </source>
</reference>
<evidence type="ECO:0000313" key="1">
    <source>
        <dbReference type="EMBL" id="XCD03705.1"/>
    </source>
</evidence>
<protein>
    <submittedName>
        <fullName evidence="1">Uncharacterized protein</fullName>
    </submittedName>
</protein>
<accession>A0AAU8AUS8</accession>
<name>A0AAU8AUS8_9CAUD</name>
<dbReference type="EMBL" id="PP511379">
    <property type="protein sequence ID" value="XCD03705.1"/>
    <property type="molecule type" value="Genomic_DNA"/>
</dbReference>
<sequence length="235" mass="27183">MKVIFTIRHTEMVTPPRCRKARPQEGESEITVNIREVPADRAPVAFVVSEYDRDPRKVRCYNGKLWRQVQDRQPQYKETNERDESRSFWLNQAAEQCDWEWLLRPNYGRYNHVGKYWGYGTLAANKSKVAKTSTKYIIVDGEAYERTGEPYYSVVCFGLGNNHGGTGFFVGWADYRDRKAIWGMTAADKQAAIEKGVEIALNRGDTESVSLIRHPSEDIQVLMPETIKRRYAKGY</sequence>